<protein>
    <submittedName>
        <fullName evidence="4">Damage-inducible protein DinB</fullName>
    </submittedName>
</protein>
<organism evidence="4 5">
    <name type="scientific">Metapseudomonas lalkuanensis</name>
    <dbReference type="NCBI Taxonomy" id="2604832"/>
    <lineage>
        <taxon>Bacteria</taxon>
        <taxon>Pseudomonadati</taxon>
        <taxon>Pseudomonadota</taxon>
        <taxon>Gammaproteobacteria</taxon>
        <taxon>Pseudomonadales</taxon>
        <taxon>Pseudomonadaceae</taxon>
        <taxon>Metapseudomonas</taxon>
    </lineage>
</organism>
<dbReference type="Proteomes" id="UP000327179">
    <property type="component" value="Chromosome"/>
</dbReference>
<sequence>MINAHTARMLAHYKQWVDERLFDDLAGLPPGEVGKERISLCKSIIGTLNHIYVIDCIWRAHLEGKSHPYKTRLEVPHPELAELREAQASMDDWFISWSAGQTDASLAEPVEFVFCSGDPGVMMAGAMLMHVVNHASYHRGSVVQMYAEIPAKPPITDLPVFLRETHPRYAAG</sequence>
<keyword evidence="2 3" id="KW-0479">Metal-binding</keyword>
<dbReference type="Pfam" id="PF05163">
    <property type="entry name" value="DinB"/>
    <property type="match status" value="1"/>
</dbReference>
<proteinExistence type="inferred from homology"/>
<evidence type="ECO:0000256" key="2">
    <source>
        <dbReference type="ARBA" id="ARBA00022723"/>
    </source>
</evidence>
<dbReference type="InterPro" id="IPR034660">
    <property type="entry name" value="DinB/YfiT-like"/>
</dbReference>
<dbReference type="KEGG" id="plal:FXN65_06490"/>
<dbReference type="EMBL" id="CP043311">
    <property type="protein sequence ID" value="QEY61720.1"/>
    <property type="molecule type" value="Genomic_DNA"/>
</dbReference>
<feature type="binding site" evidence="3">
    <location>
        <position position="50"/>
    </location>
    <ligand>
        <name>a divalent metal cation</name>
        <dbReference type="ChEBI" id="CHEBI:60240"/>
    </ligand>
</feature>
<keyword evidence="5" id="KW-1185">Reference proteome</keyword>
<dbReference type="AlphaFoldDB" id="A0A5J6QGQ5"/>
<feature type="binding site" evidence="3">
    <location>
        <position position="138"/>
    </location>
    <ligand>
        <name>a divalent metal cation</name>
        <dbReference type="ChEBI" id="CHEBI:60240"/>
    </ligand>
</feature>
<gene>
    <name evidence="4" type="ORF">FXN65_06490</name>
</gene>
<dbReference type="SUPFAM" id="SSF109854">
    <property type="entry name" value="DinB/YfiT-like putative metalloenzymes"/>
    <property type="match status" value="1"/>
</dbReference>
<dbReference type="GO" id="GO:0046872">
    <property type="term" value="F:metal ion binding"/>
    <property type="evidence" value="ECO:0007669"/>
    <property type="project" value="UniProtKB-KW"/>
</dbReference>
<reference evidence="4 5" key="1">
    <citation type="submission" date="2019-08" db="EMBL/GenBank/DDBJ databases">
        <title>Whole-genome Sequencing of e-waste polymer degrading bacterium Pseudomonas sp. strain PE08.</title>
        <authorList>
            <person name="Kirdat K."/>
            <person name="Debbarma P."/>
            <person name="Narawade N."/>
            <person name="Suyal D."/>
            <person name="Thorat V."/>
            <person name="Shouche Y."/>
            <person name="Goel R."/>
            <person name="Yadav A."/>
        </authorList>
    </citation>
    <scope>NUCLEOTIDE SEQUENCE [LARGE SCALE GENOMIC DNA]</scope>
    <source>
        <strain evidence="4 5">PE08</strain>
    </source>
</reference>
<evidence type="ECO:0000256" key="3">
    <source>
        <dbReference type="PIRSR" id="PIRSR607837-1"/>
    </source>
</evidence>
<name>A0A5J6QGQ5_9GAMM</name>
<evidence type="ECO:0000313" key="5">
    <source>
        <dbReference type="Proteomes" id="UP000327179"/>
    </source>
</evidence>
<dbReference type="InterPro" id="IPR007837">
    <property type="entry name" value="DinB"/>
</dbReference>
<dbReference type="Gene3D" id="1.20.120.450">
    <property type="entry name" value="dinb family like domain"/>
    <property type="match status" value="1"/>
</dbReference>
<dbReference type="PANTHER" id="PTHR37302">
    <property type="entry name" value="SLR1116 PROTEIN"/>
    <property type="match status" value="1"/>
</dbReference>
<evidence type="ECO:0000313" key="4">
    <source>
        <dbReference type="EMBL" id="QEY61720.1"/>
    </source>
</evidence>
<dbReference type="PANTHER" id="PTHR37302:SF1">
    <property type="entry name" value="PROTEIN DINB"/>
    <property type="match status" value="1"/>
</dbReference>
<accession>A0A5J6QGQ5</accession>
<comment type="similarity">
    <text evidence="1">Belongs to the DinB family.</text>
</comment>
<feature type="binding site" evidence="3">
    <location>
        <position position="134"/>
    </location>
    <ligand>
        <name>a divalent metal cation</name>
        <dbReference type="ChEBI" id="CHEBI:60240"/>
    </ligand>
</feature>
<dbReference type="RefSeq" id="WP_151132266.1">
    <property type="nucleotide sequence ID" value="NZ_CP043311.1"/>
</dbReference>
<evidence type="ECO:0000256" key="1">
    <source>
        <dbReference type="ARBA" id="ARBA00008635"/>
    </source>
</evidence>